<dbReference type="OrthoDB" id="1862401at2759"/>
<gene>
    <name evidence="2" type="ORF">BT96DRAFT_920934</name>
</gene>
<dbReference type="Proteomes" id="UP000799118">
    <property type="component" value="Unassembled WGS sequence"/>
</dbReference>
<feature type="region of interest" description="Disordered" evidence="1">
    <location>
        <begin position="1"/>
        <end position="21"/>
    </location>
</feature>
<dbReference type="EMBL" id="ML769485">
    <property type="protein sequence ID" value="KAE9398273.1"/>
    <property type="molecule type" value="Genomic_DNA"/>
</dbReference>
<reference evidence="2" key="1">
    <citation type="journal article" date="2019" name="Environ. Microbiol.">
        <title>Fungal ecological strategies reflected in gene transcription - a case study of two litter decomposers.</title>
        <authorList>
            <person name="Barbi F."/>
            <person name="Kohler A."/>
            <person name="Barry K."/>
            <person name="Baskaran P."/>
            <person name="Daum C."/>
            <person name="Fauchery L."/>
            <person name="Ihrmark K."/>
            <person name="Kuo A."/>
            <person name="LaButti K."/>
            <person name="Lipzen A."/>
            <person name="Morin E."/>
            <person name="Grigoriev I.V."/>
            <person name="Henrissat B."/>
            <person name="Lindahl B."/>
            <person name="Martin F."/>
        </authorList>
    </citation>
    <scope>NUCLEOTIDE SEQUENCE</scope>
    <source>
        <strain evidence="2">JB14</strain>
    </source>
</reference>
<proteinExistence type="predicted"/>
<keyword evidence="3" id="KW-1185">Reference proteome</keyword>
<accession>A0A6A4HJV1</accession>
<evidence type="ECO:0000256" key="1">
    <source>
        <dbReference type="SAM" id="MobiDB-lite"/>
    </source>
</evidence>
<dbReference type="AlphaFoldDB" id="A0A6A4HJV1"/>
<sequence>MGSCTVVNGRRSQGLGPSEAGRPSCCFGNSNLSPVVYAAQANLLQAGIGATSRVSSTFRKTLHDDAIPEAIAARVAFIDIKATGPSENCS</sequence>
<organism evidence="2 3">
    <name type="scientific">Gymnopus androsaceus JB14</name>
    <dbReference type="NCBI Taxonomy" id="1447944"/>
    <lineage>
        <taxon>Eukaryota</taxon>
        <taxon>Fungi</taxon>
        <taxon>Dikarya</taxon>
        <taxon>Basidiomycota</taxon>
        <taxon>Agaricomycotina</taxon>
        <taxon>Agaricomycetes</taxon>
        <taxon>Agaricomycetidae</taxon>
        <taxon>Agaricales</taxon>
        <taxon>Marasmiineae</taxon>
        <taxon>Omphalotaceae</taxon>
        <taxon>Gymnopus</taxon>
    </lineage>
</organism>
<protein>
    <submittedName>
        <fullName evidence="2">Uncharacterized protein</fullName>
    </submittedName>
</protein>
<name>A0A6A4HJV1_9AGAR</name>
<evidence type="ECO:0000313" key="2">
    <source>
        <dbReference type="EMBL" id="KAE9398273.1"/>
    </source>
</evidence>
<evidence type="ECO:0000313" key="3">
    <source>
        <dbReference type="Proteomes" id="UP000799118"/>
    </source>
</evidence>